<keyword evidence="3" id="KW-1185">Reference proteome</keyword>
<feature type="compositionally biased region" description="Acidic residues" evidence="1">
    <location>
        <begin position="1"/>
        <end position="10"/>
    </location>
</feature>
<evidence type="ECO:0000313" key="3">
    <source>
        <dbReference type="Proteomes" id="UP000747542"/>
    </source>
</evidence>
<dbReference type="AlphaFoldDB" id="A0A8J5T5S2"/>
<reference evidence="2" key="1">
    <citation type="journal article" date="2021" name="Sci. Adv.">
        <title>The American lobster genome reveals insights on longevity, neural, and immune adaptations.</title>
        <authorList>
            <person name="Polinski J.M."/>
            <person name="Zimin A.V."/>
            <person name="Clark K.F."/>
            <person name="Kohn A.B."/>
            <person name="Sadowski N."/>
            <person name="Timp W."/>
            <person name="Ptitsyn A."/>
            <person name="Khanna P."/>
            <person name="Romanova D.Y."/>
            <person name="Williams P."/>
            <person name="Greenwood S.J."/>
            <person name="Moroz L.L."/>
            <person name="Walt D.R."/>
            <person name="Bodnar A.G."/>
        </authorList>
    </citation>
    <scope>NUCLEOTIDE SEQUENCE</scope>
    <source>
        <strain evidence="2">GMGI-L3</strain>
    </source>
</reference>
<evidence type="ECO:0000256" key="1">
    <source>
        <dbReference type="SAM" id="MobiDB-lite"/>
    </source>
</evidence>
<dbReference type="EMBL" id="JAHLQT010010350">
    <property type="protein sequence ID" value="KAG7172846.1"/>
    <property type="molecule type" value="Genomic_DNA"/>
</dbReference>
<dbReference type="Proteomes" id="UP000747542">
    <property type="component" value="Unassembled WGS sequence"/>
</dbReference>
<proteinExistence type="predicted"/>
<protein>
    <submittedName>
        <fullName evidence="2">Uncharacterized protein</fullName>
    </submittedName>
</protein>
<sequence length="136" mass="15528">MKTKEEEGEGDEKKKLMMKSEEKEEEEGDEKNCYLDTTLPHAPWTPAVCRVRRRSLCVDIQTVKEYGRVVVTCLPRYALISKKNVPTGNPIKQYLSFILWNKMCLLKQCDVTLSPGSRKAQLEATATTTTTWAWGV</sequence>
<accession>A0A8J5T5S2</accession>
<feature type="compositionally biased region" description="Basic and acidic residues" evidence="1">
    <location>
        <begin position="11"/>
        <end position="22"/>
    </location>
</feature>
<organism evidence="2 3">
    <name type="scientific">Homarus americanus</name>
    <name type="common">American lobster</name>
    <dbReference type="NCBI Taxonomy" id="6706"/>
    <lineage>
        <taxon>Eukaryota</taxon>
        <taxon>Metazoa</taxon>
        <taxon>Ecdysozoa</taxon>
        <taxon>Arthropoda</taxon>
        <taxon>Crustacea</taxon>
        <taxon>Multicrustacea</taxon>
        <taxon>Malacostraca</taxon>
        <taxon>Eumalacostraca</taxon>
        <taxon>Eucarida</taxon>
        <taxon>Decapoda</taxon>
        <taxon>Pleocyemata</taxon>
        <taxon>Astacidea</taxon>
        <taxon>Nephropoidea</taxon>
        <taxon>Nephropidae</taxon>
        <taxon>Homarus</taxon>
    </lineage>
</organism>
<gene>
    <name evidence="2" type="ORF">Hamer_G026051</name>
</gene>
<name>A0A8J5T5S2_HOMAM</name>
<comment type="caution">
    <text evidence="2">The sequence shown here is derived from an EMBL/GenBank/DDBJ whole genome shotgun (WGS) entry which is preliminary data.</text>
</comment>
<feature type="region of interest" description="Disordered" evidence="1">
    <location>
        <begin position="1"/>
        <end position="34"/>
    </location>
</feature>
<evidence type="ECO:0000313" key="2">
    <source>
        <dbReference type="EMBL" id="KAG7172846.1"/>
    </source>
</evidence>